<dbReference type="InterPro" id="IPR036388">
    <property type="entry name" value="WH-like_DNA-bd_sf"/>
</dbReference>
<dbReference type="Pfam" id="PF08223">
    <property type="entry name" value="PaaX_C"/>
    <property type="match status" value="1"/>
</dbReference>
<organism evidence="2 3">
    <name type="scientific">Acinetobacter larvae</name>
    <dbReference type="NCBI Taxonomy" id="1789224"/>
    <lineage>
        <taxon>Bacteria</taxon>
        <taxon>Pseudomonadati</taxon>
        <taxon>Pseudomonadota</taxon>
        <taxon>Gammaproteobacteria</taxon>
        <taxon>Moraxellales</taxon>
        <taxon>Moraxellaceae</taxon>
        <taxon>Acinetobacter</taxon>
    </lineage>
</organism>
<evidence type="ECO:0000259" key="1">
    <source>
        <dbReference type="Pfam" id="PF08223"/>
    </source>
</evidence>
<proteinExistence type="predicted"/>
<name>A0A1B2M4F3_9GAMM</name>
<evidence type="ECO:0000313" key="2">
    <source>
        <dbReference type="EMBL" id="AOA59953.1"/>
    </source>
</evidence>
<dbReference type="InterPro" id="IPR036390">
    <property type="entry name" value="WH_DNA-bd_sf"/>
</dbReference>
<reference evidence="2 3" key="1">
    <citation type="submission" date="2016-08" db="EMBL/GenBank/DDBJ databases">
        <authorList>
            <person name="Seilhamer J.J."/>
        </authorList>
    </citation>
    <scope>NUCLEOTIDE SEQUENCE [LARGE SCALE GENOMIC DNA]</scope>
    <source>
        <strain evidence="2 3">BRTC-1</strain>
    </source>
</reference>
<dbReference type="Proteomes" id="UP000093391">
    <property type="component" value="Chromosome"/>
</dbReference>
<dbReference type="Gene3D" id="3.30.70.2650">
    <property type="match status" value="1"/>
</dbReference>
<sequence>MDLNSTPHATQLLLRLLAVAEQQQLDSRAAIAAGALFDISANAMRVALARLQAKGLIQSVERGCYRLGEKGQILSADVAAWRNAEQAMVQWDQSWLAVSLAGQSRRDRKTLRVQQRALALLGMCPWHSGLYLRPNNIQGAVTGLTARLKNLGLSEQAVLFRLSDLAAEQQQQVCHLWDSTALEQSYHQLMRGLQQATIQLKHGSLPDAARQSYVIGDAAIRQMIFDPMLPEPLLDVKLRQQCRQQLQDFDALGHEIWANFLVQCVGDRLTQQISNST</sequence>
<dbReference type="KEGG" id="ala:BFG52_09740"/>
<dbReference type="PANTHER" id="PTHR30319:SF1">
    <property type="entry name" value="TRANSCRIPTIONAL REPRESSOR PAAX"/>
    <property type="match status" value="1"/>
</dbReference>
<dbReference type="GO" id="GO:0006351">
    <property type="term" value="P:DNA-templated transcription"/>
    <property type="evidence" value="ECO:0007669"/>
    <property type="project" value="TreeGrafter"/>
</dbReference>
<dbReference type="STRING" id="1789224.BFG52_09740"/>
<dbReference type="SUPFAM" id="SSF46785">
    <property type="entry name" value="Winged helix' DNA-binding domain"/>
    <property type="match status" value="1"/>
</dbReference>
<dbReference type="InterPro" id="IPR013225">
    <property type="entry name" value="PaaX_C"/>
</dbReference>
<dbReference type="AlphaFoldDB" id="A0A1B2M4F3"/>
<feature type="domain" description="Transcriptional repressor PaaX-like C-terminal" evidence="1">
    <location>
        <begin position="177"/>
        <end position="258"/>
    </location>
</feature>
<keyword evidence="3" id="KW-1185">Reference proteome</keyword>
<dbReference type="PANTHER" id="PTHR30319">
    <property type="entry name" value="PHENYLACETIC ACID REGULATOR-RELATED TRANSCRIPTIONAL REPRESSOR"/>
    <property type="match status" value="1"/>
</dbReference>
<accession>A0A1B2M4F3</accession>
<protein>
    <recommendedName>
        <fullName evidence="1">Transcriptional repressor PaaX-like C-terminal domain-containing protein</fullName>
    </recommendedName>
</protein>
<dbReference type="Gene3D" id="1.10.10.10">
    <property type="entry name" value="Winged helix-like DNA-binding domain superfamily/Winged helix DNA-binding domain"/>
    <property type="match status" value="1"/>
</dbReference>
<evidence type="ECO:0000313" key="3">
    <source>
        <dbReference type="Proteomes" id="UP000093391"/>
    </source>
</evidence>
<dbReference type="EMBL" id="CP016895">
    <property type="protein sequence ID" value="AOA59953.1"/>
    <property type="molecule type" value="Genomic_DNA"/>
</dbReference>
<gene>
    <name evidence="2" type="ORF">BFG52_09740</name>
</gene>